<dbReference type="Pfam" id="PF00376">
    <property type="entry name" value="MerR"/>
    <property type="match status" value="1"/>
</dbReference>
<dbReference type="GO" id="GO:0003677">
    <property type="term" value="F:DNA binding"/>
    <property type="evidence" value="ECO:0007669"/>
    <property type="project" value="InterPro"/>
</dbReference>
<dbReference type="eggNOG" id="COG0789">
    <property type="taxonomic scope" value="Bacteria"/>
</dbReference>
<comment type="caution">
    <text evidence="2">The sequence shown here is derived from an EMBL/GenBank/DDBJ whole genome shotgun (WGS) entry which is preliminary data.</text>
</comment>
<dbReference type="STRING" id="1437425.CSEC_0909"/>
<gene>
    <name evidence="2" type="ORF">CSEC_0909</name>
</gene>
<reference evidence="2" key="2">
    <citation type="submission" date="2014-09" db="EMBL/GenBank/DDBJ databases">
        <title>Criblamydia sequanensis harbors a mega-plasmid encoding arsenite resistance.</title>
        <authorList>
            <person name="Bertelli C."/>
            <person name="Goesmann A."/>
            <person name="Greub G."/>
        </authorList>
    </citation>
    <scope>NUCLEOTIDE SEQUENCE [LARGE SCALE GENOMIC DNA]</scope>
    <source>
        <strain evidence="2">CRIB-18</strain>
    </source>
</reference>
<dbReference type="AlphaFoldDB" id="A0A090CYU1"/>
<dbReference type="Proteomes" id="UP000031552">
    <property type="component" value="Unassembled WGS sequence"/>
</dbReference>
<evidence type="ECO:0000259" key="1">
    <source>
        <dbReference type="PROSITE" id="PS50937"/>
    </source>
</evidence>
<name>A0A090CYU1_9BACT</name>
<dbReference type="InterPro" id="IPR000551">
    <property type="entry name" value="MerR-type_HTH_dom"/>
</dbReference>
<protein>
    <submittedName>
        <fullName evidence="2">Transcriptional regulator, MerR family</fullName>
    </submittedName>
</protein>
<evidence type="ECO:0000313" key="2">
    <source>
        <dbReference type="EMBL" id="CDR33736.1"/>
    </source>
</evidence>
<organism evidence="2 3">
    <name type="scientific">Candidatus Criblamydia sequanensis CRIB-18</name>
    <dbReference type="NCBI Taxonomy" id="1437425"/>
    <lineage>
        <taxon>Bacteria</taxon>
        <taxon>Pseudomonadati</taxon>
        <taxon>Chlamydiota</taxon>
        <taxon>Chlamydiia</taxon>
        <taxon>Parachlamydiales</taxon>
        <taxon>Candidatus Criblamydiaceae</taxon>
        <taxon>Candidatus Criblamydia</taxon>
    </lineage>
</organism>
<proteinExistence type="predicted"/>
<dbReference type="SUPFAM" id="SSF46955">
    <property type="entry name" value="Putative DNA-binding domain"/>
    <property type="match status" value="1"/>
</dbReference>
<feature type="domain" description="HTH merR-type" evidence="1">
    <location>
        <begin position="7"/>
        <end position="61"/>
    </location>
</feature>
<dbReference type="InterPro" id="IPR009061">
    <property type="entry name" value="DNA-bd_dom_put_sf"/>
</dbReference>
<evidence type="ECO:0000313" key="3">
    <source>
        <dbReference type="Proteomes" id="UP000031552"/>
    </source>
</evidence>
<reference evidence="2" key="1">
    <citation type="submission" date="2013-12" db="EMBL/GenBank/DDBJ databases">
        <authorList>
            <person name="Linke B."/>
        </authorList>
    </citation>
    <scope>NUCLEOTIDE SEQUENCE [LARGE SCALE GENOMIC DNA]</scope>
    <source>
        <strain evidence="2">CRIB-18</strain>
    </source>
</reference>
<dbReference type="CDD" id="cd04762">
    <property type="entry name" value="HTH_MerR-trunc"/>
    <property type="match status" value="1"/>
</dbReference>
<sequence length="61" mass="7438">MKKIDEYMCIKEAATFLGVSPNTLRNWEKEKKITVYRNPQNRYRLYKREDLETLLNQIQKS</sequence>
<dbReference type="GO" id="GO:0006355">
    <property type="term" value="P:regulation of DNA-templated transcription"/>
    <property type="evidence" value="ECO:0007669"/>
    <property type="project" value="InterPro"/>
</dbReference>
<dbReference type="RefSeq" id="WP_041017168.1">
    <property type="nucleotide sequence ID" value="NZ_CCEJ010000003.1"/>
</dbReference>
<dbReference type="Gene3D" id="1.10.1660.10">
    <property type="match status" value="1"/>
</dbReference>
<accession>A0A090CYU1</accession>
<dbReference type="PROSITE" id="PS50937">
    <property type="entry name" value="HTH_MERR_2"/>
    <property type="match status" value="1"/>
</dbReference>
<keyword evidence="3" id="KW-1185">Reference proteome</keyword>
<dbReference type="OrthoDB" id="290198at2"/>
<dbReference type="EMBL" id="CCEJ010000003">
    <property type="protein sequence ID" value="CDR33736.1"/>
    <property type="molecule type" value="Genomic_DNA"/>
</dbReference>